<dbReference type="SUPFAM" id="SSF48024">
    <property type="entry name" value="N-terminal domain of DnaB helicase"/>
    <property type="match status" value="1"/>
</dbReference>
<dbReference type="Proteomes" id="UP000524387">
    <property type="component" value="Unassembled WGS sequence"/>
</dbReference>
<dbReference type="GO" id="GO:0016787">
    <property type="term" value="F:hydrolase activity"/>
    <property type="evidence" value="ECO:0007669"/>
    <property type="project" value="UniProtKB-KW"/>
</dbReference>
<dbReference type="CDD" id="cd00984">
    <property type="entry name" value="DnaB_C"/>
    <property type="match status" value="1"/>
</dbReference>
<evidence type="ECO:0000256" key="7">
    <source>
        <dbReference type="ARBA" id="ARBA00023125"/>
    </source>
</evidence>
<reference evidence="12 13" key="1">
    <citation type="submission" date="2019-04" db="EMBL/GenBank/DDBJ databases">
        <authorList>
            <consortium name="GenomeTrakr network: Whole genome sequencing for foodborne pathogen traceback"/>
        </authorList>
    </citation>
    <scope>NUCLEOTIDE SEQUENCE [LARGE SCALE GENOMIC DNA]</scope>
    <source>
        <strain evidence="12 13">CFSAN072502</strain>
    </source>
</reference>
<evidence type="ECO:0000256" key="3">
    <source>
        <dbReference type="ARBA" id="ARBA00022741"/>
    </source>
</evidence>
<dbReference type="Gene3D" id="3.40.50.300">
    <property type="entry name" value="P-loop containing nucleotide triphosphate hydrolases"/>
    <property type="match status" value="1"/>
</dbReference>
<evidence type="ECO:0000256" key="4">
    <source>
        <dbReference type="ARBA" id="ARBA00022801"/>
    </source>
</evidence>
<dbReference type="EC" id="5.6.2.3" evidence="9"/>
<name>A0A823IZM7_LISMN</name>
<dbReference type="InterPro" id="IPR036185">
    <property type="entry name" value="DNA_heli_DnaB-like_N_sf"/>
</dbReference>
<proteinExistence type="inferred from homology"/>
<evidence type="ECO:0000256" key="10">
    <source>
        <dbReference type="ARBA" id="ARBA00048954"/>
    </source>
</evidence>
<dbReference type="PANTHER" id="PTHR30153">
    <property type="entry name" value="REPLICATIVE DNA HELICASE DNAB"/>
    <property type="match status" value="1"/>
</dbReference>
<dbReference type="Gene3D" id="1.10.860.10">
    <property type="entry name" value="DNAb Helicase, Chain A"/>
    <property type="match status" value="1"/>
</dbReference>
<evidence type="ECO:0000256" key="8">
    <source>
        <dbReference type="ARBA" id="ARBA00023235"/>
    </source>
</evidence>
<comment type="catalytic activity">
    <reaction evidence="10">
        <text>ATP + H2O = ADP + phosphate + H(+)</text>
        <dbReference type="Rhea" id="RHEA:13065"/>
        <dbReference type="ChEBI" id="CHEBI:15377"/>
        <dbReference type="ChEBI" id="CHEBI:15378"/>
        <dbReference type="ChEBI" id="CHEBI:30616"/>
        <dbReference type="ChEBI" id="CHEBI:43474"/>
        <dbReference type="ChEBI" id="CHEBI:456216"/>
        <dbReference type="EC" id="5.6.2.3"/>
    </reaction>
</comment>
<keyword evidence="4" id="KW-0378">Hydrolase</keyword>
<dbReference type="GO" id="GO:0043139">
    <property type="term" value="F:5'-3' DNA helicase activity"/>
    <property type="evidence" value="ECO:0007669"/>
    <property type="project" value="UniProtKB-EC"/>
</dbReference>
<dbReference type="GO" id="GO:0005829">
    <property type="term" value="C:cytosol"/>
    <property type="evidence" value="ECO:0007669"/>
    <property type="project" value="TreeGrafter"/>
</dbReference>
<keyword evidence="7" id="KW-0238">DNA-binding</keyword>
<comment type="caution">
    <text evidence="12">The sequence shown here is derived from an EMBL/GenBank/DDBJ whole genome shotgun (WGS) entry which is preliminary data.</text>
</comment>
<dbReference type="InterPro" id="IPR007693">
    <property type="entry name" value="DNA_helicase_DnaB-like_N"/>
</dbReference>
<evidence type="ECO:0000256" key="2">
    <source>
        <dbReference type="ARBA" id="ARBA00022705"/>
    </source>
</evidence>
<dbReference type="InterPro" id="IPR016136">
    <property type="entry name" value="DNA_helicase_N/primase_C"/>
</dbReference>
<comment type="similarity">
    <text evidence="1">Belongs to the helicase family. DnaB subfamily.</text>
</comment>
<organism evidence="12 13">
    <name type="scientific">Listeria monocytogenes</name>
    <dbReference type="NCBI Taxonomy" id="1639"/>
    <lineage>
        <taxon>Bacteria</taxon>
        <taxon>Bacillati</taxon>
        <taxon>Bacillota</taxon>
        <taxon>Bacilli</taxon>
        <taxon>Bacillales</taxon>
        <taxon>Listeriaceae</taxon>
        <taxon>Listeria</taxon>
    </lineage>
</organism>
<evidence type="ECO:0000259" key="11">
    <source>
        <dbReference type="PROSITE" id="PS51199"/>
    </source>
</evidence>
<evidence type="ECO:0000313" key="13">
    <source>
        <dbReference type="Proteomes" id="UP000524387"/>
    </source>
</evidence>
<gene>
    <name evidence="12" type="ORF">CW895_13670</name>
</gene>
<evidence type="ECO:0000313" key="12">
    <source>
        <dbReference type="EMBL" id="EAG9354842.1"/>
    </source>
</evidence>
<dbReference type="PROSITE" id="PS51199">
    <property type="entry name" value="SF4_HELICASE"/>
    <property type="match status" value="1"/>
</dbReference>
<sequence>MEDIKIQAEIALLGAVILEPEIIHNIYLEPKHFTDKRNKQVYDIMKGLAKEGMTIDPLTMMSKVNNNTELLRYIAYVSGSSPSAKNYKAYEKIVLEQHEKNRIREAAKMFTETQADEDLDTLINATKNIRTQALLDSTSLKEDMLDIYDSLYQDRGELNGAESYGYHEVDKLTGGIKAGELIVMAGRPSMGKTAFAINVGLNIAEKSYNQKQLHGKNKIHSAHVSIFSLEMPRKQLLQRIISNLGSLNGYKWQDPYRFFTAKEKNDTVQIQGFLSSMPLTIDDNSEITLSQIEEKIKAVKENHQPSKHILIIDYLGQMPRPNRNRPDIEIGDITTGLKRLAKKHAVAIILLSQLSRAVEQRQDKHPTLSDLRDSGSIEQDADVVMLLYREDYYDRNTDDGGTVEIMIAKNRNGSTGTIKLVFMKEYSKFIQIRALKKAR</sequence>
<dbReference type="Pfam" id="PF00772">
    <property type="entry name" value="DnaB"/>
    <property type="match status" value="1"/>
</dbReference>
<evidence type="ECO:0000256" key="1">
    <source>
        <dbReference type="ARBA" id="ARBA00008428"/>
    </source>
</evidence>
<dbReference type="GO" id="GO:0003677">
    <property type="term" value="F:DNA binding"/>
    <property type="evidence" value="ECO:0007669"/>
    <property type="project" value="UniProtKB-KW"/>
</dbReference>
<dbReference type="GO" id="GO:0006260">
    <property type="term" value="P:DNA replication"/>
    <property type="evidence" value="ECO:0007669"/>
    <property type="project" value="UniProtKB-KW"/>
</dbReference>
<dbReference type="InterPro" id="IPR007694">
    <property type="entry name" value="DNA_helicase_DnaB-like_C"/>
</dbReference>
<keyword evidence="3" id="KW-0547">Nucleotide-binding</keyword>
<dbReference type="RefSeq" id="WP_070033918.1">
    <property type="nucleotide sequence ID" value="NZ_CP090057.1"/>
</dbReference>
<keyword evidence="6" id="KW-0067">ATP-binding</keyword>
<protein>
    <recommendedName>
        <fullName evidence="9">DNA 5'-3' helicase</fullName>
        <ecNumber evidence="9">5.6.2.3</ecNumber>
    </recommendedName>
</protein>
<evidence type="ECO:0000256" key="6">
    <source>
        <dbReference type="ARBA" id="ARBA00022840"/>
    </source>
</evidence>
<keyword evidence="2" id="KW-0235">DNA replication</keyword>
<dbReference type="Pfam" id="PF03796">
    <property type="entry name" value="DnaB_C"/>
    <property type="match status" value="1"/>
</dbReference>
<keyword evidence="8" id="KW-0413">Isomerase</keyword>
<dbReference type="SUPFAM" id="SSF52540">
    <property type="entry name" value="P-loop containing nucleoside triphosphate hydrolases"/>
    <property type="match status" value="1"/>
</dbReference>
<evidence type="ECO:0000256" key="9">
    <source>
        <dbReference type="ARBA" id="ARBA00044969"/>
    </source>
</evidence>
<keyword evidence="5 12" id="KW-0347">Helicase</keyword>
<accession>A0A823IZM7</accession>
<dbReference type="InterPro" id="IPR027417">
    <property type="entry name" value="P-loop_NTPase"/>
</dbReference>
<evidence type="ECO:0000256" key="5">
    <source>
        <dbReference type="ARBA" id="ARBA00022806"/>
    </source>
</evidence>
<dbReference type="PANTHER" id="PTHR30153:SF2">
    <property type="entry name" value="REPLICATIVE DNA HELICASE"/>
    <property type="match status" value="1"/>
</dbReference>
<dbReference type="EMBL" id="AABEKN010000006">
    <property type="protein sequence ID" value="EAG9354842.1"/>
    <property type="molecule type" value="Genomic_DNA"/>
</dbReference>
<dbReference type="GO" id="GO:0005524">
    <property type="term" value="F:ATP binding"/>
    <property type="evidence" value="ECO:0007669"/>
    <property type="project" value="UniProtKB-KW"/>
</dbReference>
<dbReference type="AlphaFoldDB" id="A0A823IZM7"/>
<feature type="domain" description="SF4 helicase" evidence="11">
    <location>
        <begin position="155"/>
        <end position="436"/>
    </location>
</feature>